<dbReference type="EMBL" id="LAZR01030164">
    <property type="protein sequence ID" value="KKL57439.1"/>
    <property type="molecule type" value="Genomic_DNA"/>
</dbReference>
<organism evidence="1">
    <name type="scientific">marine sediment metagenome</name>
    <dbReference type="NCBI Taxonomy" id="412755"/>
    <lineage>
        <taxon>unclassified sequences</taxon>
        <taxon>metagenomes</taxon>
        <taxon>ecological metagenomes</taxon>
    </lineage>
</organism>
<evidence type="ECO:0000313" key="1">
    <source>
        <dbReference type="EMBL" id="KKL53645.1"/>
    </source>
</evidence>
<accession>A0A0F9F8V0</accession>
<reference evidence="1" key="1">
    <citation type="journal article" date="2015" name="Nature">
        <title>Complex archaea that bridge the gap between prokaryotes and eukaryotes.</title>
        <authorList>
            <person name="Spang A."/>
            <person name="Saw J.H."/>
            <person name="Jorgensen S.L."/>
            <person name="Zaremba-Niedzwiedzka K."/>
            <person name="Martijn J."/>
            <person name="Lind A.E."/>
            <person name="van Eijk R."/>
            <person name="Schleper C."/>
            <person name="Guy L."/>
            <person name="Ettema T.J."/>
        </authorList>
    </citation>
    <scope>NUCLEOTIDE SEQUENCE</scope>
</reference>
<comment type="caution">
    <text evidence="1">The sequence shown here is derived from an EMBL/GenBank/DDBJ whole genome shotgun (WGS) entry which is preliminary data.</text>
</comment>
<dbReference type="EMBL" id="LAZR01031475">
    <property type="protein sequence ID" value="KKL53645.1"/>
    <property type="molecule type" value="Genomic_DNA"/>
</dbReference>
<evidence type="ECO:0000313" key="2">
    <source>
        <dbReference type="EMBL" id="KKL57439.1"/>
    </source>
</evidence>
<protein>
    <submittedName>
        <fullName evidence="1">Uncharacterized protein</fullName>
    </submittedName>
</protein>
<dbReference type="AlphaFoldDB" id="A0A0F9F8V0"/>
<proteinExistence type="predicted"/>
<name>A0A0F9F8V0_9ZZZZ</name>
<gene>
    <name evidence="2" type="ORF">LCGC14_2235410</name>
    <name evidence="1" type="ORF">LCGC14_2273370</name>
</gene>
<sequence>MIAMTVATKVCGKCKQDKPLLEFSKDCRAKTGLQLQSHCKVCNAKYYQSLAGKKSNRKASAKTGSTIRGHLQKVFSAMKRRCEDPNNPGYKWYGARGIKVRFKSSDEFIDYVVNELQTDPRGLTIDRIDNDGNYERNNIRFVTHRENQQNKRKPCHV</sequence>